<feature type="lipid moiety-binding region" description="Phosphatidylserine amidated glycine; alternate" evidence="5">
    <location>
        <position position="58"/>
    </location>
</feature>
<comment type="similarity">
    <text evidence="2 6">Belongs to the ATG8 family.</text>
</comment>
<dbReference type="Proteomes" id="UP000694545">
    <property type="component" value="Unplaced"/>
</dbReference>
<proteinExistence type="inferred from homology"/>
<protein>
    <recommendedName>
        <fullName evidence="10">Autophagy-related protein</fullName>
    </recommendedName>
</protein>
<dbReference type="AlphaFoldDB" id="A0A8D2IFL3"/>
<dbReference type="InterPro" id="IPR004241">
    <property type="entry name" value="Atg8-like"/>
</dbReference>
<dbReference type="PANTHER" id="PTHR10969">
    <property type="entry name" value="MICROTUBULE-ASSOCIATED PROTEINS 1A/1B LIGHT CHAIN 3-RELATED"/>
    <property type="match status" value="1"/>
</dbReference>
<dbReference type="GO" id="GO:0006914">
    <property type="term" value="P:autophagy"/>
    <property type="evidence" value="ECO:0007669"/>
    <property type="project" value="UniProtKB-KW"/>
</dbReference>
<comment type="subcellular location">
    <subcellularLocation>
        <location evidence="1">Membrane</location>
    </subcellularLocation>
</comment>
<name>A0A8D2IFL3_VARKO</name>
<organism evidence="8 9">
    <name type="scientific">Varanus komodoensis</name>
    <name type="common">Komodo dragon</name>
    <dbReference type="NCBI Taxonomy" id="61221"/>
    <lineage>
        <taxon>Eukaryota</taxon>
        <taxon>Metazoa</taxon>
        <taxon>Chordata</taxon>
        <taxon>Craniata</taxon>
        <taxon>Vertebrata</taxon>
        <taxon>Euteleostomi</taxon>
        <taxon>Lepidosauria</taxon>
        <taxon>Squamata</taxon>
        <taxon>Bifurcata</taxon>
        <taxon>Unidentata</taxon>
        <taxon>Episquamata</taxon>
        <taxon>Toxicofera</taxon>
        <taxon>Anguimorpha</taxon>
        <taxon>Paleoanguimorpha</taxon>
        <taxon>Varanoidea</taxon>
        <taxon>Varanidae</taxon>
        <taxon>Varanus</taxon>
    </lineage>
</organism>
<keyword evidence="3" id="KW-0472">Membrane</keyword>
<reference evidence="8" key="1">
    <citation type="submission" date="2025-08" db="UniProtKB">
        <authorList>
            <consortium name="Ensembl"/>
        </authorList>
    </citation>
    <scope>IDENTIFICATION</scope>
</reference>
<evidence type="ECO:0000256" key="4">
    <source>
        <dbReference type="ARBA" id="ARBA00023288"/>
    </source>
</evidence>
<dbReference type="SUPFAM" id="SSF54236">
    <property type="entry name" value="Ubiquitin-like"/>
    <property type="match status" value="1"/>
</dbReference>
<keyword evidence="6" id="KW-0072">Autophagy</keyword>
<evidence type="ECO:0000256" key="2">
    <source>
        <dbReference type="ARBA" id="ARBA00007293"/>
    </source>
</evidence>
<dbReference type="GO" id="GO:0016020">
    <property type="term" value="C:membrane"/>
    <property type="evidence" value="ECO:0007669"/>
    <property type="project" value="UniProtKB-SubCell"/>
</dbReference>
<keyword evidence="9" id="KW-1185">Reference proteome</keyword>
<evidence type="ECO:0000256" key="1">
    <source>
        <dbReference type="ARBA" id="ARBA00004370"/>
    </source>
</evidence>
<evidence type="ECO:0000256" key="6">
    <source>
        <dbReference type="RuleBase" id="RU004384"/>
    </source>
</evidence>
<keyword evidence="4 5" id="KW-0449">Lipoprotein</keyword>
<dbReference type="Gene3D" id="3.10.20.90">
    <property type="entry name" value="Phosphatidylinositol 3-kinase Catalytic Subunit, Chain A, domain 1"/>
    <property type="match status" value="1"/>
</dbReference>
<evidence type="ECO:0000256" key="3">
    <source>
        <dbReference type="ARBA" id="ARBA00023136"/>
    </source>
</evidence>
<sequence>MAFIVKACLSLMATQAFYLLVNDKNVPCPSWTILEVYHHNKDEDGFLYMTYTSQEMFGRGGGCRSQ</sequence>
<evidence type="ECO:0000313" key="8">
    <source>
        <dbReference type="Ensembl" id="ENSVKKP00000000103.1"/>
    </source>
</evidence>
<feature type="signal peptide" evidence="7">
    <location>
        <begin position="1"/>
        <end position="16"/>
    </location>
</feature>
<keyword evidence="7" id="KW-0732">Signal</keyword>
<dbReference type="Ensembl" id="ENSVKKT00000000105.1">
    <property type="protein sequence ID" value="ENSVKKP00000000103.1"/>
    <property type="gene ID" value="ENSVKKG00000000093.1"/>
</dbReference>
<evidence type="ECO:0008006" key="10">
    <source>
        <dbReference type="Google" id="ProtNLM"/>
    </source>
</evidence>
<evidence type="ECO:0000256" key="5">
    <source>
        <dbReference type="PIRSR" id="PIRSR604241-50"/>
    </source>
</evidence>
<dbReference type="InterPro" id="IPR029071">
    <property type="entry name" value="Ubiquitin-like_domsf"/>
</dbReference>
<feature type="chain" id="PRO_5034702783" description="Autophagy-related protein" evidence="7">
    <location>
        <begin position="17"/>
        <end position="66"/>
    </location>
</feature>
<dbReference type="Pfam" id="PF02991">
    <property type="entry name" value="ATG8"/>
    <property type="match status" value="1"/>
</dbReference>
<reference evidence="8" key="2">
    <citation type="submission" date="2025-09" db="UniProtKB">
        <authorList>
            <consortium name="Ensembl"/>
        </authorList>
    </citation>
    <scope>IDENTIFICATION</scope>
</reference>
<evidence type="ECO:0000313" key="9">
    <source>
        <dbReference type="Proteomes" id="UP000694545"/>
    </source>
</evidence>
<accession>A0A8D2IFL3</accession>
<evidence type="ECO:0000256" key="7">
    <source>
        <dbReference type="SAM" id="SignalP"/>
    </source>
</evidence>